<comment type="cofactor">
    <cofactor evidence="1">
        <name>Zn(2+)</name>
        <dbReference type="ChEBI" id="CHEBI:29105"/>
    </cofactor>
</comment>
<dbReference type="GO" id="GO:0046872">
    <property type="term" value="F:metal ion binding"/>
    <property type="evidence" value="ECO:0007669"/>
    <property type="project" value="UniProtKB-KW"/>
</dbReference>
<dbReference type="InterPro" id="IPR006330">
    <property type="entry name" value="Ado/ade_deaminase"/>
</dbReference>
<protein>
    <recommendedName>
        <fullName evidence="3">adenosine deaminase</fullName>
        <ecNumber evidence="3">3.5.4.4</ecNumber>
    </recommendedName>
</protein>
<dbReference type="GO" id="GO:0006154">
    <property type="term" value="P:adenosine catabolic process"/>
    <property type="evidence" value="ECO:0007669"/>
    <property type="project" value="TreeGrafter"/>
</dbReference>
<feature type="domain" description="Adenosine deaminase" evidence="7">
    <location>
        <begin position="3"/>
        <end position="107"/>
    </location>
</feature>
<dbReference type="GO" id="GO:0046103">
    <property type="term" value="P:inosine biosynthetic process"/>
    <property type="evidence" value="ECO:0007669"/>
    <property type="project" value="TreeGrafter"/>
</dbReference>
<evidence type="ECO:0000256" key="2">
    <source>
        <dbReference type="ARBA" id="ARBA00006676"/>
    </source>
</evidence>
<evidence type="ECO:0000256" key="6">
    <source>
        <dbReference type="ARBA" id="ARBA00022833"/>
    </source>
</evidence>
<sequence>MLIDLHRHLEGSLRPATVLDCARRDGHWLARHEYAESELTANGRLPGLLPYLDKIDNGIAAASRLADWQRIGREAVEDAAADGLDYLELRSDELWQSRSTHRTLTEGTHWTVVTTVARPCGEWRARAAVLLPGVRAVP</sequence>
<dbReference type="EMBL" id="CP045929">
    <property type="protein sequence ID" value="QGK72214.1"/>
    <property type="molecule type" value="Genomic_DNA"/>
</dbReference>
<dbReference type="Pfam" id="PF00962">
    <property type="entry name" value="A_deaminase"/>
    <property type="match status" value="1"/>
</dbReference>
<evidence type="ECO:0000256" key="1">
    <source>
        <dbReference type="ARBA" id="ARBA00001947"/>
    </source>
</evidence>
<keyword evidence="6" id="KW-0862">Zinc</keyword>
<evidence type="ECO:0000313" key="8">
    <source>
        <dbReference type="EMBL" id="QGK72214.1"/>
    </source>
</evidence>
<reference evidence="9" key="1">
    <citation type="submission" date="2019-11" db="EMBL/GenBank/DDBJ databases">
        <title>The complete genome sequence of Saccharopolyspora sp. E2A.</title>
        <authorList>
            <person name="Zhang G."/>
        </authorList>
    </citation>
    <scope>NUCLEOTIDE SEQUENCE [LARGE SCALE GENOMIC DNA]</scope>
    <source>
        <strain evidence="9">E2A</strain>
    </source>
</reference>
<evidence type="ECO:0000259" key="7">
    <source>
        <dbReference type="Pfam" id="PF00962"/>
    </source>
</evidence>
<evidence type="ECO:0000256" key="5">
    <source>
        <dbReference type="ARBA" id="ARBA00022801"/>
    </source>
</evidence>
<dbReference type="GO" id="GO:0005829">
    <property type="term" value="C:cytosol"/>
    <property type="evidence" value="ECO:0007669"/>
    <property type="project" value="TreeGrafter"/>
</dbReference>
<dbReference type="PANTHER" id="PTHR11409">
    <property type="entry name" value="ADENOSINE DEAMINASE"/>
    <property type="match status" value="1"/>
</dbReference>
<dbReference type="PANTHER" id="PTHR11409:SF43">
    <property type="entry name" value="ADENOSINE DEAMINASE"/>
    <property type="match status" value="1"/>
</dbReference>
<dbReference type="InterPro" id="IPR001365">
    <property type="entry name" value="A_deaminase_dom"/>
</dbReference>
<dbReference type="Gene3D" id="3.20.20.140">
    <property type="entry name" value="Metal-dependent hydrolases"/>
    <property type="match status" value="1"/>
</dbReference>
<evidence type="ECO:0000256" key="3">
    <source>
        <dbReference type="ARBA" id="ARBA00012784"/>
    </source>
</evidence>
<dbReference type="GO" id="GO:0004000">
    <property type="term" value="F:adenosine deaminase activity"/>
    <property type="evidence" value="ECO:0007669"/>
    <property type="project" value="UniProtKB-ARBA"/>
</dbReference>
<keyword evidence="5" id="KW-0378">Hydrolase</keyword>
<proteinExistence type="inferred from homology"/>
<dbReference type="SUPFAM" id="SSF51556">
    <property type="entry name" value="Metallo-dependent hydrolases"/>
    <property type="match status" value="1"/>
</dbReference>
<accession>A0A5Q3QG56</accession>
<dbReference type="Proteomes" id="UP000371041">
    <property type="component" value="Chromosome"/>
</dbReference>
<comment type="similarity">
    <text evidence="2">Belongs to the metallo-dependent hydrolases superfamily. Adenosine and AMP deaminases family.</text>
</comment>
<name>A0A5Q3QG56_9PSEU</name>
<dbReference type="KEGG" id="sace:GIY23_11180"/>
<evidence type="ECO:0000256" key="4">
    <source>
        <dbReference type="ARBA" id="ARBA00022723"/>
    </source>
</evidence>
<dbReference type="InterPro" id="IPR032466">
    <property type="entry name" value="Metal_Hydrolase"/>
</dbReference>
<dbReference type="AlphaFoldDB" id="A0A5Q3QG56"/>
<organism evidence="8 9">
    <name type="scientific">Allosaccharopolyspora coralli</name>
    <dbReference type="NCBI Taxonomy" id="2665642"/>
    <lineage>
        <taxon>Bacteria</taxon>
        <taxon>Bacillati</taxon>
        <taxon>Actinomycetota</taxon>
        <taxon>Actinomycetes</taxon>
        <taxon>Pseudonocardiales</taxon>
        <taxon>Pseudonocardiaceae</taxon>
        <taxon>Allosaccharopolyspora</taxon>
    </lineage>
</organism>
<keyword evidence="4" id="KW-0479">Metal-binding</keyword>
<dbReference type="EC" id="3.5.4.4" evidence="3"/>
<gene>
    <name evidence="8" type="ORF">GIY23_11180</name>
</gene>
<keyword evidence="9" id="KW-1185">Reference proteome</keyword>
<dbReference type="GO" id="GO:0043103">
    <property type="term" value="P:hypoxanthine salvage"/>
    <property type="evidence" value="ECO:0007669"/>
    <property type="project" value="TreeGrafter"/>
</dbReference>
<evidence type="ECO:0000313" key="9">
    <source>
        <dbReference type="Proteomes" id="UP000371041"/>
    </source>
</evidence>